<reference evidence="9" key="1">
    <citation type="journal article" date="2021" name="Syst. Appl. Microbiol.">
        <title>Roseomonas hellenica sp. nov., isolated from roots of wild-growing Alkanna tinctoria.</title>
        <authorList>
            <person name="Rat A."/>
            <person name="Naranjo H.D."/>
            <person name="Lebbe L."/>
            <person name="Cnockaert M."/>
            <person name="Krigas N."/>
            <person name="Grigoriadou K."/>
            <person name="Maloupa E."/>
            <person name="Willems A."/>
        </authorList>
    </citation>
    <scope>NUCLEOTIDE SEQUENCE [LARGE SCALE GENOMIC DNA]</scope>
    <source>
        <strain evidence="9">LMG 31523</strain>
    </source>
</reference>
<dbReference type="SUPFAM" id="SSF52467">
    <property type="entry name" value="DHS-like NAD/FAD-binding domain"/>
    <property type="match status" value="1"/>
</dbReference>
<gene>
    <name evidence="8" type="ORF">GXW71_17900</name>
</gene>
<evidence type="ECO:0000256" key="3">
    <source>
        <dbReference type="ARBA" id="ARBA00023052"/>
    </source>
</evidence>
<dbReference type="PANTHER" id="PTHR18968">
    <property type="entry name" value="THIAMINE PYROPHOSPHATE ENZYMES"/>
    <property type="match status" value="1"/>
</dbReference>
<organism evidence="8 9">
    <name type="scientific">Plastoroseomonas hellenica</name>
    <dbReference type="NCBI Taxonomy" id="2687306"/>
    <lineage>
        <taxon>Bacteria</taxon>
        <taxon>Pseudomonadati</taxon>
        <taxon>Pseudomonadota</taxon>
        <taxon>Alphaproteobacteria</taxon>
        <taxon>Acetobacterales</taxon>
        <taxon>Acetobacteraceae</taxon>
        <taxon>Plastoroseomonas</taxon>
    </lineage>
</organism>
<dbReference type="InterPro" id="IPR000399">
    <property type="entry name" value="TPP-bd_CS"/>
</dbReference>
<feature type="domain" description="Thiamine pyrophosphate enzyme N-terminal TPP-binding" evidence="7">
    <location>
        <begin position="1"/>
        <end position="104"/>
    </location>
</feature>
<evidence type="ECO:0000313" key="9">
    <source>
        <dbReference type="Proteomes" id="UP001196870"/>
    </source>
</evidence>
<dbReference type="Pfam" id="PF02776">
    <property type="entry name" value="TPP_enzyme_N"/>
    <property type="match status" value="1"/>
</dbReference>
<evidence type="ECO:0000256" key="1">
    <source>
        <dbReference type="ARBA" id="ARBA00001964"/>
    </source>
</evidence>
<dbReference type="Proteomes" id="UP001196870">
    <property type="component" value="Unassembled WGS sequence"/>
</dbReference>
<accession>A0ABS5F284</accession>
<keyword evidence="9" id="KW-1185">Reference proteome</keyword>
<comment type="caution">
    <text evidence="8">The sequence shown here is derived from an EMBL/GenBank/DDBJ whole genome shotgun (WGS) entry which is preliminary data.</text>
</comment>
<dbReference type="NCBIfam" id="NF004807">
    <property type="entry name" value="PRK06154.1"/>
    <property type="match status" value="1"/>
</dbReference>
<dbReference type="InterPro" id="IPR029061">
    <property type="entry name" value="THDP-binding"/>
</dbReference>
<dbReference type="PROSITE" id="PS00187">
    <property type="entry name" value="TPP_ENZYMES"/>
    <property type="match status" value="1"/>
</dbReference>
<comment type="cofactor">
    <cofactor evidence="1">
        <name>thiamine diphosphate</name>
        <dbReference type="ChEBI" id="CHEBI:58937"/>
    </cofactor>
</comment>
<dbReference type="EMBL" id="JAAGBB010000021">
    <property type="protein sequence ID" value="MBR0666240.1"/>
    <property type="molecule type" value="Genomic_DNA"/>
</dbReference>
<dbReference type="CDD" id="cd02004">
    <property type="entry name" value="TPP_BZL_OCoD_HPCL"/>
    <property type="match status" value="1"/>
</dbReference>
<dbReference type="SUPFAM" id="SSF52518">
    <property type="entry name" value="Thiamin diphosphate-binding fold (THDP-binding)"/>
    <property type="match status" value="2"/>
</dbReference>
<evidence type="ECO:0000256" key="4">
    <source>
        <dbReference type="RuleBase" id="RU362132"/>
    </source>
</evidence>
<dbReference type="Pfam" id="PF02775">
    <property type="entry name" value="TPP_enzyme_C"/>
    <property type="match status" value="1"/>
</dbReference>
<sequence>MKVGAAIAEIMKREGIGILTGYPVNHLLESAAEIDIRPIIVRQERIGLHMADAISRVTSGETIGAFCMQHGPGAENAFGGVAQCFGESIPVLVLPMGYPRRIAHVPPNFNSVTSMATVTKSAEPVTLAAEVPNIMRRAFARLRSGRGGPSLVEIPTDMFNEELPDPLDYTPVKPVRYGPDPVDVSRAAAMLAEAKRPVIYAGTGIHWARAWPQLRALAELLGAPVTTSLGGKSSFPEDHPLALGSGGLAIAKTVRHFLDNADLILGIGCSFTETNFGVAMPKGKTVIHATLDPAHLDNNVRVTLGLVGDAALTLDALLAELGDRIREPRDSSATAREIAEIRAEWLQQWAAKRDHDAAPLNPYRVLRDLWNTVDVDNTIITHDAGSPRDQLSPFWVARTPLSYLGWGKTTQLGYGLGLAMGAKLARPDKLCINVWGDAAIGFTGMDFETAVRERIPILSILLNNFSMAIELKVMPISTEKYRSTDISGDYAGMARAFGGHGERIERPEDIVPAIRRGIAATREGKPALLEFITSKETQVSRL</sequence>
<evidence type="ECO:0000259" key="7">
    <source>
        <dbReference type="Pfam" id="PF02776"/>
    </source>
</evidence>
<evidence type="ECO:0000259" key="5">
    <source>
        <dbReference type="Pfam" id="PF00205"/>
    </source>
</evidence>
<name>A0ABS5F284_9PROT</name>
<dbReference type="Gene3D" id="3.40.50.1220">
    <property type="entry name" value="TPP-binding domain"/>
    <property type="match status" value="1"/>
</dbReference>
<dbReference type="Pfam" id="PF00205">
    <property type="entry name" value="TPP_enzyme_M"/>
    <property type="match status" value="1"/>
</dbReference>
<evidence type="ECO:0000259" key="6">
    <source>
        <dbReference type="Pfam" id="PF02775"/>
    </source>
</evidence>
<evidence type="ECO:0000256" key="2">
    <source>
        <dbReference type="ARBA" id="ARBA00007812"/>
    </source>
</evidence>
<protein>
    <submittedName>
        <fullName evidence="8">Thiamine pyrophosphate-requiring protein</fullName>
    </submittedName>
</protein>
<feature type="domain" description="Thiamine pyrophosphate enzyme central" evidence="5">
    <location>
        <begin position="184"/>
        <end position="317"/>
    </location>
</feature>
<dbReference type="InterPro" id="IPR045229">
    <property type="entry name" value="TPP_enz"/>
</dbReference>
<dbReference type="InterPro" id="IPR011766">
    <property type="entry name" value="TPP_enzyme_TPP-bd"/>
</dbReference>
<evidence type="ECO:0000313" key="8">
    <source>
        <dbReference type="EMBL" id="MBR0666240.1"/>
    </source>
</evidence>
<dbReference type="CDD" id="cd07035">
    <property type="entry name" value="TPP_PYR_POX_like"/>
    <property type="match status" value="1"/>
</dbReference>
<dbReference type="InterPro" id="IPR029035">
    <property type="entry name" value="DHS-like_NAD/FAD-binding_dom"/>
</dbReference>
<feature type="domain" description="Thiamine pyrophosphate enzyme TPP-binding" evidence="6">
    <location>
        <begin position="385"/>
        <end position="530"/>
    </location>
</feature>
<dbReference type="PANTHER" id="PTHR18968:SF13">
    <property type="entry name" value="ACETOLACTATE SYNTHASE CATALYTIC SUBUNIT, MITOCHONDRIAL"/>
    <property type="match status" value="1"/>
</dbReference>
<keyword evidence="3 4" id="KW-0786">Thiamine pyrophosphate</keyword>
<dbReference type="InterPro" id="IPR012001">
    <property type="entry name" value="Thiamin_PyroP_enz_TPP-bd_dom"/>
</dbReference>
<comment type="similarity">
    <text evidence="2 4">Belongs to the TPP enzyme family.</text>
</comment>
<dbReference type="Gene3D" id="3.40.50.970">
    <property type="match status" value="2"/>
</dbReference>
<proteinExistence type="inferred from homology"/>
<dbReference type="InterPro" id="IPR012000">
    <property type="entry name" value="Thiamin_PyroP_enz_cen_dom"/>
</dbReference>